<gene>
    <name evidence="2" type="ORF">E6H01_08600</name>
</gene>
<evidence type="ECO:0000313" key="2">
    <source>
        <dbReference type="EMBL" id="TMJ00748.1"/>
    </source>
</evidence>
<dbReference type="InterPro" id="IPR030395">
    <property type="entry name" value="GP_PDE_dom"/>
</dbReference>
<dbReference type="PROSITE" id="PS51704">
    <property type="entry name" value="GP_PDE"/>
    <property type="match status" value="1"/>
</dbReference>
<evidence type="ECO:0000259" key="1">
    <source>
        <dbReference type="PROSITE" id="PS51704"/>
    </source>
</evidence>
<dbReference type="SUPFAM" id="SSF51695">
    <property type="entry name" value="PLC-like phosphodiesterases"/>
    <property type="match status" value="1"/>
</dbReference>
<dbReference type="InterPro" id="IPR017946">
    <property type="entry name" value="PLC-like_Pdiesterase_TIM-brl"/>
</dbReference>
<dbReference type="GO" id="GO:0006629">
    <property type="term" value="P:lipid metabolic process"/>
    <property type="evidence" value="ECO:0007669"/>
    <property type="project" value="InterPro"/>
</dbReference>
<organism evidence="2 3">
    <name type="scientific">Candidatus Segetimicrobium genomatis</name>
    <dbReference type="NCBI Taxonomy" id="2569760"/>
    <lineage>
        <taxon>Bacteria</taxon>
        <taxon>Bacillati</taxon>
        <taxon>Candidatus Sysuimicrobiota</taxon>
        <taxon>Candidatus Sysuimicrobiia</taxon>
        <taxon>Candidatus Sysuimicrobiales</taxon>
        <taxon>Candidatus Segetimicrobiaceae</taxon>
        <taxon>Candidatus Segetimicrobium</taxon>
    </lineage>
</organism>
<evidence type="ECO:0000313" key="3">
    <source>
        <dbReference type="Proteomes" id="UP000319353"/>
    </source>
</evidence>
<reference evidence="2 3" key="1">
    <citation type="journal article" date="2019" name="Nat. Microbiol.">
        <title>Mediterranean grassland soil C-N compound turnover is dependent on rainfall and depth, and is mediated by genomically divergent microorganisms.</title>
        <authorList>
            <person name="Diamond S."/>
            <person name="Andeer P.F."/>
            <person name="Li Z."/>
            <person name="Crits-Christoph A."/>
            <person name="Burstein D."/>
            <person name="Anantharaman K."/>
            <person name="Lane K.R."/>
            <person name="Thomas B.C."/>
            <person name="Pan C."/>
            <person name="Northen T.R."/>
            <person name="Banfield J.F."/>
        </authorList>
    </citation>
    <scope>NUCLEOTIDE SEQUENCE [LARGE SCALE GENOMIC DNA]</scope>
    <source>
        <strain evidence="2">NP_4</strain>
    </source>
</reference>
<dbReference type="AlphaFoldDB" id="A0A537KYE0"/>
<dbReference type="PANTHER" id="PTHR43805">
    <property type="entry name" value="GLYCEROPHOSPHORYL DIESTER PHOSPHODIESTERASE"/>
    <property type="match status" value="1"/>
</dbReference>
<accession>A0A537KYE0</accession>
<dbReference type="PANTHER" id="PTHR43805:SF1">
    <property type="entry name" value="GP-PDE DOMAIN-CONTAINING PROTEIN"/>
    <property type="match status" value="1"/>
</dbReference>
<dbReference type="Pfam" id="PF03009">
    <property type="entry name" value="GDPD"/>
    <property type="match status" value="1"/>
</dbReference>
<dbReference type="GO" id="GO:0008081">
    <property type="term" value="F:phosphoric diester hydrolase activity"/>
    <property type="evidence" value="ECO:0007669"/>
    <property type="project" value="InterPro"/>
</dbReference>
<dbReference type="Proteomes" id="UP000319353">
    <property type="component" value="Unassembled WGS sequence"/>
</dbReference>
<protein>
    <submittedName>
        <fullName evidence="2">Glycerophosphodiester phosphodiesterase</fullName>
    </submittedName>
</protein>
<name>A0A537KYE0_9BACT</name>
<sequence length="304" mass="33186">MTLPGAISSGGQRVLLKYHRLLSGTGASPPNSLSALRELLQGGAEVIEFDVHAIEGGDYLLIHDDTLERETTGTGAVRHITRAAAKTIRLRGSEESIALLSDLSQVLAGHRRPLKVQIDLKDEIPFPKEEAGRFLRAIEPLRANPQLNVVVGCLGDWNLRTLRRLDSTLSVGLDFALYLDAPAPEFPRLPLRVNVYGYLDDHPLGYMQVMPVRAYLEDRIESLCRLLPGAVEIYLRVELILRAIADGINPVEIIRRQLGSVLIDTWTLDADASGAAETLQAVLHAGVDQITTDTAVQLAALVEG</sequence>
<proteinExistence type="predicted"/>
<dbReference type="EMBL" id="VBAL01000111">
    <property type="protein sequence ID" value="TMJ00748.1"/>
    <property type="molecule type" value="Genomic_DNA"/>
</dbReference>
<dbReference type="Gene3D" id="3.20.20.190">
    <property type="entry name" value="Phosphatidylinositol (PI) phosphodiesterase"/>
    <property type="match status" value="1"/>
</dbReference>
<comment type="caution">
    <text evidence="2">The sequence shown here is derived from an EMBL/GenBank/DDBJ whole genome shotgun (WGS) entry which is preliminary data.</text>
</comment>
<feature type="domain" description="GP-PDE" evidence="1">
    <location>
        <begin position="14"/>
        <end position="258"/>
    </location>
</feature>